<keyword evidence="6" id="KW-0540">Nuclease</keyword>
<dbReference type="GO" id="GO:0003723">
    <property type="term" value="F:RNA binding"/>
    <property type="evidence" value="ECO:0007669"/>
    <property type="project" value="UniProtKB-KW"/>
</dbReference>
<comment type="similarity">
    <text evidence="2 6">Belongs to the DXO/Dom3Z family.</text>
</comment>
<comment type="catalytic activity">
    <reaction evidence="4">
        <text>a 5'-end triphospho-ribonucleoside in mRNA + H2O = a 5'-end phospho-ribonucleoside in mRNA + diphosphate + H(+)</text>
        <dbReference type="Rhea" id="RHEA:78683"/>
        <dbReference type="Rhea" id="RHEA-COMP:15692"/>
        <dbReference type="Rhea" id="RHEA-COMP:17164"/>
        <dbReference type="ChEBI" id="CHEBI:15377"/>
        <dbReference type="ChEBI" id="CHEBI:15378"/>
        <dbReference type="ChEBI" id="CHEBI:33019"/>
        <dbReference type="ChEBI" id="CHEBI:138282"/>
        <dbReference type="ChEBI" id="CHEBI:167618"/>
    </reaction>
    <physiologicalReaction direction="left-to-right" evidence="4">
        <dbReference type="Rhea" id="RHEA:78684"/>
    </physiologicalReaction>
</comment>
<organism evidence="9 10">
    <name type="scientific">Tetrapyrgos nigripes</name>
    <dbReference type="NCBI Taxonomy" id="182062"/>
    <lineage>
        <taxon>Eukaryota</taxon>
        <taxon>Fungi</taxon>
        <taxon>Dikarya</taxon>
        <taxon>Basidiomycota</taxon>
        <taxon>Agaricomycotina</taxon>
        <taxon>Agaricomycetes</taxon>
        <taxon>Agaricomycetidae</taxon>
        <taxon>Agaricales</taxon>
        <taxon>Marasmiineae</taxon>
        <taxon>Marasmiaceae</taxon>
        <taxon>Tetrapyrgos</taxon>
    </lineage>
</organism>
<dbReference type="InterPro" id="IPR039039">
    <property type="entry name" value="RAI1-like_fam"/>
</dbReference>
<comment type="function">
    <text evidence="6">Decapping enzyme for NAD-capped RNAs: specifically hydrolyzes the nicotinamide adenine dinucleotide (NAD) cap from a subset of RNAs by removing the entire NAD moiety from the 5'-end of an NAD-capped RNA.</text>
</comment>
<dbReference type="OrthoDB" id="3210666at2759"/>
<dbReference type="PANTHER" id="PTHR12395">
    <property type="entry name" value="DOM-3 RELATED"/>
    <property type="match status" value="1"/>
</dbReference>
<dbReference type="GO" id="GO:0005634">
    <property type="term" value="C:nucleus"/>
    <property type="evidence" value="ECO:0007669"/>
    <property type="project" value="UniProtKB-SubCell"/>
</dbReference>
<evidence type="ECO:0000256" key="4">
    <source>
        <dbReference type="ARBA" id="ARBA00044692"/>
    </source>
</evidence>
<keyword evidence="10" id="KW-1185">Reference proteome</keyword>
<evidence type="ECO:0000313" key="9">
    <source>
        <dbReference type="EMBL" id="KAF5371214.1"/>
    </source>
</evidence>
<dbReference type="GO" id="GO:0000166">
    <property type="term" value="F:nucleotide binding"/>
    <property type="evidence" value="ECO:0007669"/>
    <property type="project" value="UniProtKB-KW"/>
</dbReference>
<evidence type="ECO:0000256" key="6">
    <source>
        <dbReference type="RuleBase" id="RU367113"/>
    </source>
</evidence>
<reference evidence="9 10" key="1">
    <citation type="journal article" date="2020" name="ISME J.">
        <title>Uncovering the hidden diversity of litter-decomposition mechanisms in mushroom-forming fungi.</title>
        <authorList>
            <person name="Floudas D."/>
            <person name="Bentzer J."/>
            <person name="Ahren D."/>
            <person name="Johansson T."/>
            <person name="Persson P."/>
            <person name="Tunlid A."/>
        </authorList>
    </citation>
    <scope>NUCLEOTIDE SEQUENCE [LARGE SCALE GENOMIC DNA]</scope>
    <source>
        <strain evidence="9 10">CBS 291.85</strain>
    </source>
</reference>
<evidence type="ECO:0000256" key="5">
    <source>
        <dbReference type="ARBA" id="ARBA00048124"/>
    </source>
</evidence>
<evidence type="ECO:0000256" key="7">
    <source>
        <dbReference type="SAM" id="MobiDB-lite"/>
    </source>
</evidence>
<dbReference type="GO" id="GO:0000956">
    <property type="term" value="P:nuclear-transcribed mRNA catabolic process"/>
    <property type="evidence" value="ECO:0007669"/>
    <property type="project" value="TreeGrafter"/>
</dbReference>
<accession>A0A8H5LVR4</accession>
<evidence type="ECO:0000256" key="2">
    <source>
        <dbReference type="ARBA" id="ARBA00006562"/>
    </source>
</evidence>
<gene>
    <name evidence="9" type="ORF">D9758_004117</name>
</gene>
<evidence type="ECO:0000313" key="10">
    <source>
        <dbReference type="Proteomes" id="UP000559256"/>
    </source>
</evidence>
<protein>
    <recommendedName>
        <fullName evidence="6">Decapping nuclease</fullName>
        <ecNumber evidence="6">3.6.1.-</ecNumber>
    </recommendedName>
</protein>
<dbReference type="EMBL" id="JAACJM010000009">
    <property type="protein sequence ID" value="KAF5371214.1"/>
    <property type="molecule type" value="Genomic_DNA"/>
</dbReference>
<comment type="cofactor">
    <cofactor evidence="1 6">
        <name>a divalent metal cation</name>
        <dbReference type="ChEBI" id="CHEBI:60240"/>
    </cofactor>
</comment>
<name>A0A8H5LVR4_9AGAR</name>
<comment type="caution">
    <text evidence="9">The sequence shown here is derived from an EMBL/GenBank/DDBJ whole genome shotgun (WGS) entry which is preliminary data.</text>
</comment>
<proteinExistence type="inferred from homology"/>
<keyword evidence="6" id="KW-0539">Nucleus</keyword>
<dbReference type="GO" id="GO:0110155">
    <property type="term" value="P:NAD-cap decapping"/>
    <property type="evidence" value="ECO:0007669"/>
    <property type="project" value="TreeGrafter"/>
</dbReference>
<dbReference type="GO" id="GO:0005829">
    <property type="term" value="C:cytosol"/>
    <property type="evidence" value="ECO:0007669"/>
    <property type="project" value="TreeGrafter"/>
</dbReference>
<dbReference type="GO" id="GO:0004518">
    <property type="term" value="F:nuclease activity"/>
    <property type="evidence" value="ECO:0007669"/>
    <property type="project" value="UniProtKB-KW"/>
</dbReference>
<keyword evidence="6" id="KW-0378">Hydrolase</keyword>
<evidence type="ECO:0000256" key="1">
    <source>
        <dbReference type="ARBA" id="ARBA00001968"/>
    </source>
</evidence>
<feature type="region of interest" description="Disordered" evidence="7">
    <location>
        <begin position="1"/>
        <end position="34"/>
    </location>
</feature>
<dbReference type="AlphaFoldDB" id="A0A8H5LVR4"/>
<sequence length="553" mass="64333">MLRHSRQSLHNGALHPRTFRHHSTTSNRETPENSHFLPLEHAPFLAHVRMTPPRQVACYSRVDFNVYNYNENSSLTRFEKPKLGPIALPARLISRKRMTELHRPERVDQLLQACLGTEKGKKALLEADVIAPRNVIYKLMHGLKVSLNVSYTAGRLFLEEHEEKILYKLPRPRLVAEYCMRFKCRSPYYQPPNSYPEDVREWNAVVQRNIGGLNTLMSAHVHCVKDKYTASPDCYFELHSRRVGSSNTYPFHLQKNDVKDLAAWYLRMHLIGTPELCLGLRSPDNKRLVEMHIIPTDELPSIINDFQRSQNWPNWQPDGYITRAFRTLYLLRDWAQEAVDSLQMKPVKGQKNDEMVWRVERLRHSDRGIYVRELSREEKDRLWAVRDRPLWEGLGQTLPRRHGIIDRASLRDLRQLDRETLDSVEPAAPLKAAVGTGKYIFRLLLRVDKTERPLPGDSVTLNLAVDPRQLEFVVFVFPGKTTLPAGCLWSYRVWLRTNQVDHRLFGDDELWIAKDPDFSCITDASFARLRNVSTTSQTYEAIVGRAKINFIVR</sequence>
<keyword evidence="6" id="KW-0479">Metal-binding</keyword>
<dbReference type="Proteomes" id="UP000559256">
    <property type="component" value="Unassembled WGS sequence"/>
</dbReference>
<comment type="subcellular location">
    <subcellularLocation>
        <location evidence="6">Nucleus</location>
    </subcellularLocation>
</comment>
<evidence type="ECO:0000256" key="3">
    <source>
        <dbReference type="ARBA" id="ARBA00044676"/>
    </source>
</evidence>
<evidence type="ECO:0000259" key="8">
    <source>
        <dbReference type="Pfam" id="PF08652"/>
    </source>
</evidence>
<dbReference type="Pfam" id="PF08652">
    <property type="entry name" value="RAI1"/>
    <property type="match status" value="1"/>
</dbReference>
<keyword evidence="6" id="KW-0694">RNA-binding</keyword>
<dbReference type="GO" id="GO:0034353">
    <property type="term" value="F:mRNA 5'-diphosphatase activity"/>
    <property type="evidence" value="ECO:0007669"/>
    <property type="project" value="TreeGrafter"/>
</dbReference>
<feature type="domain" description="RAI1-like" evidence="8">
    <location>
        <begin position="52"/>
        <end position="379"/>
    </location>
</feature>
<comment type="catalytic activity">
    <reaction evidence="3">
        <text>a 5'-end (N(7)-methyl 5'-triphosphoguanosine)-ribonucleoside-ribonucleotide in mRNA + H2O = a (N(7)-methyl 5'-triphosphoguanosine)-nucleoside + a 5'-end phospho-ribonucleoside in mRNA + H(+)</text>
        <dbReference type="Rhea" id="RHEA:66928"/>
        <dbReference type="Rhea" id="RHEA-COMP:15692"/>
        <dbReference type="Rhea" id="RHEA-COMP:17313"/>
        <dbReference type="ChEBI" id="CHEBI:15377"/>
        <dbReference type="ChEBI" id="CHEBI:15378"/>
        <dbReference type="ChEBI" id="CHEBI:138282"/>
        <dbReference type="ChEBI" id="CHEBI:172876"/>
        <dbReference type="ChEBI" id="CHEBI:172877"/>
    </reaction>
    <physiologicalReaction direction="left-to-right" evidence="3">
        <dbReference type="Rhea" id="RHEA:66929"/>
    </physiologicalReaction>
</comment>
<dbReference type="EC" id="3.6.1.-" evidence="6"/>
<dbReference type="GO" id="GO:0046872">
    <property type="term" value="F:metal ion binding"/>
    <property type="evidence" value="ECO:0007669"/>
    <property type="project" value="UniProtKB-KW"/>
</dbReference>
<comment type="catalytic activity">
    <reaction evidence="5">
        <text>a 5'-end NAD(+)-phospho-ribonucleoside in mRNA + H2O = a 5'-end phospho-ribonucleoside in mRNA + NAD(+) + H(+)</text>
        <dbReference type="Rhea" id="RHEA:60880"/>
        <dbReference type="Rhea" id="RHEA-COMP:15692"/>
        <dbReference type="Rhea" id="RHEA-COMP:15698"/>
        <dbReference type="ChEBI" id="CHEBI:15377"/>
        <dbReference type="ChEBI" id="CHEBI:15378"/>
        <dbReference type="ChEBI" id="CHEBI:57540"/>
        <dbReference type="ChEBI" id="CHEBI:138282"/>
        <dbReference type="ChEBI" id="CHEBI:144029"/>
    </reaction>
    <physiologicalReaction direction="left-to-right" evidence="5">
        <dbReference type="Rhea" id="RHEA:60881"/>
    </physiologicalReaction>
</comment>
<dbReference type="PANTHER" id="PTHR12395:SF9">
    <property type="entry name" value="DECAPPING AND EXORIBONUCLEASE PROTEIN"/>
    <property type="match status" value="1"/>
</dbReference>
<dbReference type="InterPro" id="IPR013961">
    <property type="entry name" value="RAI1"/>
</dbReference>
<keyword evidence="6" id="KW-0547">Nucleotide-binding</keyword>